<dbReference type="RefSeq" id="WP_136772490.1">
    <property type="nucleotide sequence ID" value="NZ_SUMF01000004.1"/>
</dbReference>
<dbReference type="AlphaFoldDB" id="A0A4U0Q3D8"/>
<sequence length="103" mass="11354">MNIYEIPLTPDPQRFTVTLSGVDYRMTVQYRDAVNGGWVLDIGDANDEPIVNGIPMVTGVNLLEQYGYLGFTGGLWVQTTDDPDAVPTFENLGIGAHVYWVTS</sequence>
<keyword evidence="3" id="KW-1185">Reference proteome</keyword>
<name>A0A4U0Q3D8_9NEIS</name>
<dbReference type="InterPro" id="IPR054252">
    <property type="entry name" value="Pam3_gp18"/>
</dbReference>
<comment type="caution">
    <text evidence="2">The sequence shown here is derived from an EMBL/GenBank/DDBJ whole genome shotgun (WGS) entry which is preliminary data.</text>
</comment>
<protein>
    <recommendedName>
        <fullName evidence="1">Cyanophage baseplate Pam3 plug gp18 domain-containing protein</fullName>
    </recommendedName>
</protein>
<gene>
    <name evidence="2" type="ORF">FAZ21_06580</name>
</gene>
<evidence type="ECO:0000259" key="1">
    <source>
        <dbReference type="Pfam" id="PF22479"/>
    </source>
</evidence>
<evidence type="ECO:0000313" key="2">
    <source>
        <dbReference type="EMBL" id="TJZ75577.1"/>
    </source>
</evidence>
<dbReference type="Proteomes" id="UP000310016">
    <property type="component" value="Unassembled WGS sequence"/>
</dbReference>
<dbReference type="EMBL" id="SUMF01000004">
    <property type="protein sequence ID" value="TJZ75577.1"/>
    <property type="molecule type" value="Genomic_DNA"/>
</dbReference>
<proteinExistence type="predicted"/>
<evidence type="ECO:0000313" key="3">
    <source>
        <dbReference type="Proteomes" id="UP000310016"/>
    </source>
</evidence>
<dbReference type="Pfam" id="PF22479">
    <property type="entry name" value="Pam3_gp18"/>
    <property type="match status" value="1"/>
</dbReference>
<dbReference type="OrthoDB" id="5465444at2"/>
<reference evidence="2 3" key="1">
    <citation type="submission" date="2019-04" db="EMBL/GenBank/DDBJ databases">
        <title>Chitiniphilus eburnea sp. nov., a novel chitinolytic bacterium isolated from aquaculture sludge.</title>
        <authorList>
            <person name="Sheng M."/>
        </authorList>
    </citation>
    <scope>NUCLEOTIDE SEQUENCE [LARGE SCALE GENOMIC DNA]</scope>
    <source>
        <strain evidence="2 3">HX-2-15</strain>
    </source>
</reference>
<feature type="domain" description="Cyanophage baseplate Pam3 plug gp18" evidence="1">
    <location>
        <begin position="3"/>
        <end position="102"/>
    </location>
</feature>
<accession>A0A4U0Q3D8</accession>
<organism evidence="2 3">
    <name type="scientific">Chitiniphilus eburneus</name>
    <dbReference type="NCBI Taxonomy" id="2571148"/>
    <lineage>
        <taxon>Bacteria</taxon>
        <taxon>Pseudomonadati</taxon>
        <taxon>Pseudomonadota</taxon>
        <taxon>Betaproteobacteria</taxon>
        <taxon>Neisseriales</taxon>
        <taxon>Chitinibacteraceae</taxon>
        <taxon>Chitiniphilus</taxon>
    </lineage>
</organism>